<dbReference type="Proteomes" id="UP000543030">
    <property type="component" value="Unassembled WGS sequence"/>
</dbReference>
<sequence length="41" mass="4737">MKRCLLVLSFLACTAIVEHMNPVQCQLITLDRARKRRSPSH</sequence>
<dbReference type="AlphaFoldDB" id="A0A840RMK8"/>
<organism evidence="1 2">
    <name type="scientific">Silvimonas terrae</name>
    <dbReference type="NCBI Taxonomy" id="300266"/>
    <lineage>
        <taxon>Bacteria</taxon>
        <taxon>Pseudomonadati</taxon>
        <taxon>Pseudomonadota</taxon>
        <taxon>Betaproteobacteria</taxon>
        <taxon>Neisseriales</taxon>
        <taxon>Chitinibacteraceae</taxon>
        <taxon>Silvimonas</taxon>
    </lineage>
</organism>
<dbReference type="RefSeq" id="WP_281386229.1">
    <property type="nucleotide sequence ID" value="NZ_JACHHN010000010.1"/>
</dbReference>
<proteinExistence type="predicted"/>
<gene>
    <name evidence="1" type="ORF">HNQ50_004085</name>
</gene>
<evidence type="ECO:0000313" key="1">
    <source>
        <dbReference type="EMBL" id="MBB5193331.1"/>
    </source>
</evidence>
<dbReference type="EMBL" id="JACHHN010000010">
    <property type="protein sequence ID" value="MBB5193331.1"/>
    <property type="molecule type" value="Genomic_DNA"/>
</dbReference>
<accession>A0A840RMK8</accession>
<keyword evidence="2" id="KW-1185">Reference proteome</keyword>
<comment type="caution">
    <text evidence="1">The sequence shown here is derived from an EMBL/GenBank/DDBJ whole genome shotgun (WGS) entry which is preliminary data.</text>
</comment>
<reference evidence="1 2" key="1">
    <citation type="submission" date="2020-08" db="EMBL/GenBank/DDBJ databases">
        <title>Genomic Encyclopedia of Type Strains, Phase IV (KMG-IV): sequencing the most valuable type-strain genomes for metagenomic binning, comparative biology and taxonomic classification.</title>
        <authorList>
            <person name="Goeker M."/>
        </authorList>
    </citation>
    <scope>NUCLEOTIDE SEQUENCE [LARGE SCALE GENOMIC DNA]</scope>
    <source>
        <strain evidence="1 2">DSM 18233</strain>
    </source>
</reference>
<evidence type="ECO:0000313" key="2">
    <source>
        <dbReference type="Proteomes" id="UP000543030"/>
    </source>
</evidence>
<name>A0A840RMK8_9NEIS</name>
<protein>
    <submittedName>
        <fullName evidence="1">Uncharacterized protein</fullName>
    </submittedName>
</protein>